<keyword evidence="5 8" id="KW-1133">Transmembrane helix</keyword>
<name>C3ZC50_BRAFL</name>
<keyword evidence="3 8" id="KW-0812">Transmembrane</keyword>
<evidence type="ECO:0000256" key="8">
    <source>
        <dbReference type="SAM" id="Phobius"/>
    </source>
</evidence>
<evidence type="ECO:0000256" key="6">
    <source>
        <dbReference type="ARBA" id="ARBA00023136"/>
    </source>
</evidence>
<dbReference type="InParanoid" id="C3ZC50"/>
<dbReference type="FunCoup" id="C3ZC50">
    <property type="interactions" value="59"/>
</dbReference>
<organism>
    <name type="scientific">Branchiostoma floridae</name>
    <name type="common">Florida lancelet</name>
    <name type="synonym">Amphioxus</name>
    <dbReference type="NCBI Taxonomy" id="7739"/>
    <lineage>
        <taxon>Eukaryota</taxon>
        <taxon>Metazoa</taxon>
        <taxon>Chordata</taxon>
        <taxon>Cephalochordata</taxon>
        <taxon>Leptocardii</taxon>
        <taxon>Amphioxiformes</taxon>
        <taxon>Branchiostomatidae</taxon>
        <taxon>Branchiostoma</taxon>
    </lineage>
</organism>
<evidence type="ECO:0000256" key="1">
    <source>
        <dbReference type="ARBA" id="ARBA00004141"/>
    </source>
</evidence>
<dbReference type="PANTHER" id="PTHR12316:SF17">
    <property type="entry name" value="NINJURIN C, ISOFORM D"/>
    <property type="match status" value="1"/>
</dbReference>
<proteinExistence type="inferred from homology"/>
<protein>
    <submittedName>
        <fullName evidence="9">Uncharacterized protein</fullName>
    </submittedName>
</protein>
<feature type="region of interest" description="Disordered" evidence="7">
    <location>
        <begin position="196"/>
        <end position="220"/>
    </location>
</feature>
<dbReference type="Pfam" id="PF04923">
    <property type="entry name" value="Ninjurin"/>
    <property type="match status" value="2"/>
</dbReference>
<dbReference type="GO" id="GO:0042246">
    <property type="term" value="P:tissue regeneration"/>
    <property type="evidence" value="ECO:0007669"/>
    <property type="project" value="InterPro"/>
</dbReference>
<gene>
    <name evidence="9" type="ORF">BRAFLDRAFT_75729</name>
</gene>
<keyword evidence="6 8" id="KW-0472">Membrane</keyword>
<feature type="transmembrane region" description="Helical" evidence="8">
    <location>
        <begin position="276"/>
        <end position="297"/>
    </location>
</feature>
<evidence type="ECO:0000256" key="3">
    <source>
        <dbReference type="ARBA" id="ARBA00022692"/>
    </source>
</evidence>
<keyword evidence="4" id="KW-0130">Cell adhesion</keyword>
<dbReference type="GO" id="GO:0016020">
    <property type="term" value="C:membrane"/>
    <property type="evidence" value="ECO:0007669"/>
    <property type="project" value="UniProtKB-SubCell"/>
</dbReference>
<evidence type="ECO:0000256" key="5">
    <source>
        <dbReference type="ARBA" id="ARBA00022989"/>
    </source>
</evidence>
<dbReference type="EMBL" id="GG666606">
    <property type="protein sequence ID" value="EEN49822.1"/>
    <property type="molecule type" value="Genomic_DNA"/>
</dbReference>
<dbReference type="InterPro" id="IPR007007">
    <property type="entry name" value="Ninjurin"/>
</dbReference>
<evidence type="ECO:0000256" key="2">
    <source>
        <dbReference type="ARBA" id="ARBA00008141"/>
    </source>
</evidence>
<dbReference type="PANTHER" id="PTHR12316">
    <property type="entry name" value="NINJURIN-RELATED"/>
    <property type="match status" value="1"/>
</dbReference>
<evidence type="ECO:0000256" key="7">
    <source>
        <dbReference type="SAM" id="MobiDB-lite"/>
    </source>
</evidence>
<evidence type="ECO:0000256" key="4">
    <source>
        <dbReference type="ARBA" id="ARBA00022889"/>
    </source>
</evidence>
<reference evidence="9" key="1">
    <citation type="journal article" date="2008" name="Nature">
        <title>The amphioxus genome and the evolution of the chordate karyotype.</title>
        <authorList>
            <consortium name="US DOE Joint Genome Institute (JGI-PGF)"/>
            <person name="Putnam N.H."/>
            <person name="Butts T."/>
            <person name="Ferrier D.E.K."/>
            <person name="Furlong R.F."/>
            <person name="Hellsten U."/>
            <person name="Kawashima T."/>
            <person name="Robinson-Rechavi M."/>
            <person name="Shoguchi E."/>
            <person name="Terry A."/>
            <person name="Yu J.-K."/>
            <person name="Benito-Gutierrez E.L."/>
            <person name="Dubchak I."/>
            <person name="Garcia-Fernandez J."/>
            <person name="Gibson-Brown J.J."/>
            <person name="Grigoriev I.V."/>
            <person name="Horton A.C."/>
            <person name="de Jong P.J."/>
            <person name="Jurka J."/>
            <person name="Kapitonov V.V."/>
            <person name="Kohara Y."/>
            <person name="Kuroki Y."/>
            <person name="Lindquist E."/>
            <person name="Lucas S."/>
            <person name="Osoegawa K."/>
            <person name="Pennacchio L.A."/>
            <person name="Salamov A.A."/>
            <person name="Satou Y."/>
            <person name="Sauka-Spengler T."/>
            <person name="Schmutz J."/>
            <person name="Shin-I T."/>
            <person name="Toyoda A."/>
            <person name="Bronner-Fraser M."/>
            <person name="Fujiyama A."/>
            <person name="Holland L.Z."/>
            <person name="Holland P.W.H."/>
            <person name="Satoh N."/>
            <person name="Rokhsar D.S."/>
        </authorList>
    </citation>
    <scope>NUCLEOTIDE SEQUENCE [LARGE SCALE GENOMIC DNA]</scope>
    <source>
        <strain evidence="9">S238N-H82</strain>
        <tissue evidence="9">Testes</tissue>
    </source>
</reference>
<sequence length="334" mass="36397">MADSNQVKADSTGVEMTQQQAHTQVNINNLNVEEGQTTDQAQNQPLVQQVQIQGKSKFVFFKRMPAGPPKVRPPLGMNAYAQKKTMAQGFMDMALLTANAAQMKLVMVEGHDGRIPFFDFIMALLGLSIAFQIVVGALLLYKSQYNIEQHNEQHRADRPACRTTQGRQQCALTAQGRQVGSNALLLYKSQYNIEQHNEQHKADSTTSNSTTNSTGPTGRYSNALLRYTYQLSTTSNSTTNNTGPTGSYSIALLLYKSQYNIEQHNEQHKADRANNWATGLVMLITVLNVFISAFIMLEDTSLPPGVASTTASSLPAVPQAPAAAPLPTEASSAG</sequence>
<feature type="region of interest" description="Disordered" evidence="7">
    <location>
        <begin position="307"/>
        <end position="334"/>
    </location>
</feature>
<dbReference type="STRING" id="7739.C3ZC50"/>
<feature type="region of interest" description="Disordered" evidence="7">
    <location>
        <begin position="1"/>
        <end position="21"/>
    </location>
</feature>
<dbReference type="AlphaFoldDB" id="C3ZC50"/>
<feature type="compositionally biased region" description="Low complexity" evidence="7">
    <location>
        <begin position="311"/>
        <end position="334"/>
    </location>
</feature>
<comment type="similarity">
    <text evidence="2">Belongs to the ninjurin family.</text>
</comment>
<feature type="transmembrane region" description="Helical" evidence="8">
    <location>
        <begin position="120"/>
        <end position="141"/>
    </location>
</feature>
<dbReference type="GO" id="GO:0007155">
    <property type="term" value="P:cell adhesion"/>
    <property type="evidence" value="ECO:0007669"/>
    <property type="project" value="UniProtKB-KW"/>
</dbReference>
<evidence type="ECO:0000313" key="9">
    <source>
        <dbReference type="EMBL" id="EEN49822.1"/>
    </source>
</evidence>
<accession>C3ZC50</accession>
<comment type="subcellular location">
    <subcellularLocation>
        <location evidence="1">Membrane</location>
        <topology evidence="1">Multi-pass membrane protein</topology>
    </subcellularLocation>
</comment>
<feature type="compositionally biased region" description="Low complexity" evidence="7">
    <location>
        <begin position="204"/>
        <end position="214"/>
    </location>
</feature>